<comment type="function">
    <text evidence="2">Catalyzes the reduction of sulfite to sulfide, a step in the biosynthesis of sulfur-containing amino acids and cofactors.</text>
</comment>
<feature type="domain" description="FAD/NAD(P)-binding" evidence="24">
    <location>
        <begin position="13"/>
        <end position="305"/>
    </location>
</feature>
<dbReference type="InterPro" id="IPR052034">
    <property type="entry name" value="NasD-like"/>
</dbReference>
<keyword evidence="11" id="KW-0883">Thioether bond</keyword>
<accession>A0A1B1M9D7</accession>
<comment type="similarity">
    <text evidence="4">Belongs to the nitrite and sulfite reductase 4Fe-4S domain family.</text>
</comment>
<dbReference type="GO" id="GO:0050661">
    <property type="term" value="F:NADP binding"/>
    <property type="evidence" value="ECO:0007669"/>
    <property type="project" value="UniProtKB-UniRule"/>
</dbReference>
<evidence type="ECO:0000256" key="20">
    <source>
        <dbReference type="PIRSR" id="PIRSR037149-1"/>
    </source>
</evidence>
<keyword evidence="13" id="KW-0560">Oxidoreductase</keyword>
<keyword evidence="16 19" id="KW-0534">Nitrate assimilation</keyword>
<evidence type="ECO:0000256" key="8">
    <source>
        <dbReference type="ARBA" id="ARBA00022630"/>
    </source>
</evidence>
<keyword evidence="15 20" id="KW-0411">Iron-sulfur</keyword>
<evidence type="ECO:0000256" key="10">
    <source>
        <dbReference type="ARBA" id="ARBA00022723"/>
    </source>
</evidence>
<dbReference type="EC" id="1.8.7.1" evidence="5"/>
<feature type="domain" description="NADH-rubredoxin oxidoreductase C-terminal" evidence="25">
    <location>
        <begin position="334"/>
        <end position="397"/>
    </location>
</feature>
<dbReference type="Pfam" id="PF03460">
    <property type="entry name" value="NIR_SIR_ferr"/>
    <property type="match status" value="1"/>
</dbReference>
<keyword evidence="14 20" id="KW-0408">Iron</keyword>
<dbReference type="NCBIfam" id="NF011565">
    <property type="entry name" value="PRK14989.1"/>
    <property type="match status" value="1"/>
</dbReference>
<keyword evidence="12 19" id="KW-0274">FAD</keyword>
<feature type="domain" description="Nitrite/Sulfite reductase ferredoxin-like" evidence="22">
    <location>
        <begin position="581"/>
        <end position="641"/>
    </location>
</feature>
<dbReference type="InterPro" id="IPR036188">
    <property type="entry name" value="FAD/NAD-bd_sf"/>
</dbReference>
<dbReference type="CDD" id="cd19943">
    <property type="entry name" value="NirB_Fer2_BFD-like_1"/>
    <property type="match status" value="1"/>
</dbReference>
<keyword evidence="6 20" id="KW-0004">4Fe-4S</keyword>
<dbReference type="Pfam" id="PF01077">
    <property type="entry name" value="NIR_SIR"/>
    <property type="match status" value="1"/>
</dbReference>
<dbReference type="Proteomes" id="UP000092598">
    <property type="component" value="Chromosome"/>
</dbReference>
<evidence type="ECO:0000313" key="27">
    <source>
        <dbReference type="Proteomes" id="UP000092598"/>
    </source>
</evidence>
<feature type="binding site" evidence="20">
    <location>
        <position position="662"/>
    </location>
    <ligand>
        <name>[4Fe-4S] cluster</name>
        <dbReference type="ChEBI" id="CHEBI:49883"/>
    </ligand>
</feature>
<dbReference type="NCBIfam" id="TIGR02374">
    <property type="entry name" value="nitri_red_nirB"/>
    <property type="match status" value="1"/>
</dbReference>
<organism evidence="26 27">
    <name type="scientific">Streptomyces lincolnensis</name>
    <dbReference type="NCBI Taxonomy" id="1915"/>
    <lineage>
        <taxon>Bacteria</taxon>
        <taxon>Bacillati</taxon>
        <taxon>Actinomycetota</taxon>
        <taxon>Actinomycetes</taxon>
        <taxon>Kitasatosporales</taxon>
        <taxon>Streptomycetaceae</taxon>
        <taxon>Streptomyces</taxon>
    </lineage>
</organism>
<dbReference type="InterPro" id="IPR012744">
    <property type="entry name" value="Nitri_red_NirB"/>
</dbReference>
<evidence type="ECO:0000256" key="11">
    <source>
        <dbReference type="ARBA" id="ARBA00022784"/>
    </source>
</evidence>
<dbReference type="InterPro" id="IPR006067">
    <property type="entry name" value="NO2/SO3_Rdtase_4Fe4S_dom"/>
</dbReference>
<reference evidence="26 27" key="1">
    <citation type="submission" date="2016-07" db="EMBL/GenBank/DDBJ databases">
        <title>Enhancement of antibiotic productionsby engineered nitrateutilization in actinobacteria.</title>
        <authorList>
            <person name="Meng S.C."/>
        </authorList>
    </citation>
    <scope>NUCLEOTIDE SEQUENCE [LARGE SCALE GENOMIC DNA]</scope>
    <source>
        <strain evidence="26 27">NRRL 2936</strain>
    </source>
</reference>
<feature type="binding site" evidence="20">
    <location>
        <position position="706"/>
    </location>
    <ligand>
        <name>[4Fe-4S] cluster</name>
        <dbReference type="ChEBI" id="CHEBI:49883"/>
    </ligand>
</feature>
<dbReference type="Gene3D" id="3.50.50.60">
    <property type="entry name" value="FAD/NAD(P)-binding domain"/>
    <property type="match status" value="2"/>
</dbReference>
<dbReference type="FunFam" id="3.30.413.10:FF:000007">
    <property type="entry name" value="Nitrite reductase [NAD(P)H] large subunit"/>
    <property type="match status" value="1"/>
</dbReference>
<dbReference type="PRINTS" id="PR00368">
    <property type="entry name" value="FADPNR"/>
</dbReference>
<dbReference type="PANTHER" id="PTHR43809:SF1">
    <property type="entry name" value="NITRITE REDUCTASE (NADH) LARGE SUBUNIT"/>
    <property type="match status" value="1"/>
</dbReference>
<keyword evidence="10 20" id="KW-0479">Metal-binding</keyword>
<evidence type="ECO:0000313" key="26">
    <source>
        <dbReference type="EMBL" id="ANS65093.1"/>
    </source>
</evidence>
<dbReference type="Pfam" id="PF18267">
    <property type="entry name" value="Rubredoxin_C"/>
    <property type="match status" value="1"/>
</dbReference>
<comment type="cofactor">
    <cofactor evidence="1 19">
        <name>FAD</name>
        <dbReference type="ChEBI" id="CHEBI:57692"/>
    </cofactor>
</comment>
<dbReference type="InterPro" id="IPR006066">
    <property type="entry name" value="NO2/SO3_Rdtase_FeS/sirohaem_BS"/>
</dbReference>
<keyword evidence="7 20" id="KW-0349">Heme</keyword>
<dbReference type="OrthoDB" id="9768666at2"/>
<evidence type="ECO:0000259" key="25">
    <source>
        <dbReference type="Pfam" id="PF18267"/>
    </source>
</evidence>
<proteinExistence type="inferred from homology"/>
<dbReference type="GO" id="GO:0051539">
    <property type="term" value="F:4 iron, 4 sulfur cluster binding"/>
    <property type="evidence" value="ECO:0007669"/>
    <property type="project" value="UniProtKB-KW"/>
</dbReference>
<evidence type="ECO:0000259" key="22">
    <source>
        <dbReference type="Pfam" id="PF03460"/>
    </source>
</evidence>
<dbReference type="GO" id="GO:0046872">
    <property type="term" value="F:metal ion binding"/>
    <property type="evidence" value="ECO:0007669"/>
    <property type="project" value="UniProtKB-KW"/>
</dbReference>
<comment type="cofactor">
    <cofactor evidence="17">
        <name>[2Fe-2S] cluster</name>
        <dbReference type="ChEBI" id="CHEBI:190135"/>
    </cofactor>
</comment>
<dbReference type="PRINTS" id="PR00411">
    <property type="entry name" value="PNDRDTASEI"/>
</dbReference>
<dbReference type="InterPro" id="IPR007419">
    <property type="entry name" value="BFD-like_2Fe2S-bd_dom"/>
</dbReference>
<dbReference type="InterPro" id="IPR045854">
    <property type="entry name" value="NO2/SO3_Rdtase_4Fe4S_sf"/>
</dbReference>
<dbReference type="InterPro" id="IPR017121">
    <property type="entry name" value="Nitrite_Rdtase_lsu"/>
</dbReference>
<evidence type="ECO:0000256" key="1">
    <source>
        <dbReference type="ARBA" id="ARBA00001974"/>
    </source>
</evidence>
<feature type="domain" description="Nitrite/sulphite reductase 4Fe-4S" evidence="21">
    <location>
        <begin position="653"/>
        <end position="792"/>
    </location>
</feature>
<keyword evidence="27" id="KW-1185">Reference proteome</keyword>
<dbReference type="GO" id="GO:0050660">
    <property type="term" value="F:flavin adenine dinucleotide binding"/>
    <property type="evidence" value="ECO:0007669"/>
    <property type="project" value="UniProtKB-UniRule"/>
</dbReference>
<dbReference type="UniPathway" id="UPA00653"/>
<dbReference type="GO" id="GO:0020037">
    <property type="term" value="F:heme binding"/>
    <property type="evidence" value="ECO:0007669"/>
    <property type="project" value="InterPro"/>
</dbReference>
<dbReference type="InterPro" id="IPR016156">
    <property type="entry name" value="FAD/NAD-linked_Rdtase_dimer_sf"/>
</dbReference>
<evidence type="ECO:0000256" key="9">
    <source>
        <dbReference type="ARBA" id="ARBA00022714"/>
    </source>
</evidence>
<name>A0A1B1M9D7_STRLN</name>
<evidence type="ECO:0000256" key="17">
    <source>
        <dbReference type="ARBA" id="ARBA00034078"/>
    </source>
</evidence>
<evidence type="ECO:0000256" key="3">
    <source>
        <dbReference type="ARBA" id="ARBA00005096"/>
    </source>
</evidence>
<dbReference type="AlphaFoldDB" id="A0A1B1M9D7"/>
<evidence type="ECO:0000259" key="21">
    <source>
        <dbReference type="Pfam" id="PF01077"/>
    </source>
</evidence>
<dbReference type="EMBL" id="CP016438">
    <property type="protein sequence ID" value="ANS65093.1"/>
    <property type="molecule type" value="Genomic_DNA"/>
</dbReference>
<dbReference type="PIRSF" id="PIRSF037149">
    <property type="entry name" value="NirB"/>
    <property type="match status" value="1"/>
</dbReference>
<dbReference type="InterPro" id="IPR041854">
    <property type="entry name" value="BFD-like_2Fe2S-bd_dom_sf"/>
</dbReference>
<comment type="catalytic activity">
    <reaction evidence="18">
        <text>hydrogen sulfide + 6 oxidized [2Fe-2S]-[ferredoxin] + 3 H2O = sulfite + 6 reduced [2Fe-2S]-[ferredoxin] + 7 H(+)</text>
        <dbReference type="Rhea" id="RHEA:23132"/>
        <dbReference type="Rhea" id="RHEA-COMP:10000"/>
        <dbReference type="Rhea" id="RHEA-COMP:10001"/>
        <dbReference type="ChEBI" id="CHEBI:15377"/>
        <dbReference type="ChEBI" id="CHEBI:15378"/>
        <dbReference type="ChEBI" id="CHEBI:17359"/>
        <dbReference type="ChEBI" id="CHEBI:29919"/>
        <dbReference type="ChEBI" id="CHEBI:33737"/>
        <dbReference type="ChEBI" id="CHEBI:33738"/>
        <dbReference type="EC" id="1.8.7.1"/>
    </reaction>
</comment>
<comment type="cofactor">
    <cofactor evidence="20">
        <name>[4Fe-4S] cluster</name>
        <dbReference type="ChEBI" id="CHEBI:49883"/>
    </cofactor>
    <text evidence="20">Binds 1 [4Fe-4S] cluster per subunit.</text>
</comment>
<keyword evidence="9" id="KW-0001">2Fe-2S</keyword>
<dbReference type="Pfam" id="PF04324">
    <property type="entry name" value="Fer2_BFD"/>
    <property type="match status" value="1"/>
</dbReference>
<dbReference type="SUPFAM" id="SSF51905">
    <property type="entry name" value="FAD/NAD(P)-binding domain"/>
    <property type="match status" value="2"/>
</dbReference>
<evidence type="ECO:0000256" key="4">
    <source>
        <dbReference type="ARBA" id="ARBA00010429"/>
    </source>
</evidence>
<evidence type="ECO:0000259" key="24">
    <source>
        <dbReference type="Pfam" id="PF07992"/>
    </source>
</evidence>
<dbReference type="GO" id="GO:0050311">
    <property type="term" value="F:sulfite reductase (ferredoxin) activity"/>
    <property type="evidence" value="ECO:0007669"/>
    <property type="project" value="UniProtKB-EC"/>
</dbReference>
<dbReference type="GO" id="GO:0042128">
    <property type="term" value="P:nitrate assimilation"/>
    <property type="evidence" value="ECO:0007669"/>
    <property type="project" value="UniProtKB-UniRule"/>
</dbReference>
<dbReference type="InterPro" id="IPR005117">
    <property type="entry name" value="NiRdtase/SiRdtase_haem-b_fer"/>
</dbReference>
<evidence type="ECO:0000256" key="2">
    <source>
        <dbReference type="ARBA" id="ARBA00003247"/>
    </source>
</evidence>
<evidence type="ECO:0000256" key="7">
    <source>
        <dbReference type="ARBA" id="ARBA00022617"/>
    </source>
</evidence>
<dbReference type="PRINTS" id="PR00397">
    <property type="entry name" value="SIROHAEM"/>
</dbReference>
<evidence type="ECO:0000256" key="6">
    <source>
        <dbReference type="ARBA" id="ARBA00022485"/>
    </source>
</evidence>
<protein>
    <recommendedName>
        <fullName evidence="5">assimilatory sulfite reductase (ferredoxin)</fullName>
        <ecNumber evidence="5">1.8.7.1</ecNumber>
    </recommendedName>
</protein>
<evidence type="ECO:0000256" key="13">
    <source>
        <dbReference type="ARBA" id="ARBA00023002"/>
    </source>
</evidence>
<dbReference type="InterPro" id="IPR023753">
    <property type="entry name" value="FAD/NAD-binding_dom"/>
</dbReference>
<dbReference type="PATRIC" id="fig|1915.4.peg.3164"/>
<sequence>MTATPEATEATPTIVLVGHGMVGQRFLEALAQRGLTATHRVVVLCEEPRPAYDRVALTSYFSGKTPEDLSMTDMAFIETHGIELYVGDPAETVDREARKVTARSGQVFEYDVLVLATGSYPFVPPVPNKDAEGCFVYRTIEDLLAIEAYAKSKATTGAVVGGGLLGLEAAGALKGLGVEAHIVEFAPRLMPVQVDDGGGAALLRTIEEMGLSVHTGVGTQEIVVGSDGAVTGMKLSDGSELATDMVVFSAGVRPRDQLARDCGLTVGERGGISVDEQCRTVADPHVFAIGECALASDGRVYGLVAPGYEQAETVAATIAADEAEELTFTGADLSTKLKLLGVDVASFGDAHGTTEDCLDVVYSDSRSGLYKKLVIGRDGTLLGGILVGDAEAYGTLKAFTGSVPPVSPESLVLPAGAGESVQLGPTALPDDAIICSCNNVRKGTIRAAVTDHQCTTVPEVKKCTKAGTTCGSCVKVLGQLVTAELEASGVEVDKGLCGCFSQTREELYEIVLALRINTYQDLLDRYGRDGAKGGDGCEVCKPAVGSIIASLAPTIGASGYVLEGEQAALQDSNDHFLANLQKNGSYSVVPRIPGGEITPEGLIVIGEIARDFGLYTKITGGQRIDMFGARVEQLPLIWTRLVDAGFESGHAYGKSLRTVKSCVGQTWCRYGVQDSVRMAIDLELRYRGLRSPHKLKSAVSGCARECAEAQSKDFGVIATSNGWNLYVGGNGGATPRHADLLAQDLTDAELIKLIDRFLMFYIRTADRLERTSTWLERIPGGLDHVRDVVVEDSLGICEELESLMTAHVAHYADEWATTINDPEKLARFVSFVNAPDTPDPVVGFVPERDQIKPDLPLLTIGHRPLEGSAQR</sequence>
<dbReference type="SUPFAM" id="SSF55124">
    <property type="entry name" value="Nitrite/Sulfite reductase N-terminal domain-like"/>
    <property type="match status" value="1"/>
</dbReference>
<feature type="binding site" description="axial binding residue" evidence="20">
    <location>
        <position position="706"/>
    </location>
    <ligand>
        <name>siroheme</name>
        <dbReference type="ChEBI" id="CHEBI:60052"/>
    </ligand>
    <ligandPart>
        <name>Fe</name>
        <dbReference type="ChEBI" id="CHEBI:18248"/>
    </ligandPart>
</feature>
<evidence type="ECO:0000256" key="14">
    <source>
        <dbReference type="ARBA" id="ARBA00023004"/>
    </source>
</evidence>
<dbReference type="InterPro" id="IPR036136">
    <property type="entry name" value="Nit/Sulf_reduc_fer-like_dom_sf"/>
</dbReference>
<dbReference type="PROSITE" id="PS00365">
    <property type="entry name" value="NIR_SIR"/>
    <property type="match status" value="1"/>
</dbReference>
<gene>
    <name evidence="26" type="ORF">SLINC_2869</name>
</gene>
<comment type="cofactor">
    <cofactor evidence="20">
        <name>siroheme</name>
        <dbReference type="ChEBI" id="CHEBI:60052"/>
    </cofactor>
    <text evidence="20">Binds 1 siroheme per subunit.</text>
</comment>
<evidence type="ECO:0000256" key="18">
    <source>
        <dbReference type="ARBA" id="ARBA00049518"/>
    </source>
</evidence>
<dbReference type="Pfam" id="PF07992">
    <property type="entry name" value="Pyr_redox_2"/>
    <property type="match status" value="1"/>
</dbReference>
<keyword evidence="8 19" id="KW-0285">Flavoprotein</keyword>
<evidence type="ECO:0000256" key="19">
    <source>
        <dbReference type="PIRNR" id="PIRNR037149"/>
    </source>
</evidence>
<feature type="domain" description="BFD-like [2Fe-2S]-binding" evidence="23">
    <location>
        <begin position="433"/>
        <end position="477"/>
    </location>
</feature>
<evidence type="ECO:0000256" key="15">
    <source>
        <dbReference type="ARBA" id="ARBA00023014"/>
    </source>
</evidence>
<dbReference type="Gene3D" id="3.30.390.30">
    <property type="match status" value="1"/>
</dbReference>
<evidence type="ECO:0000256" key="5">
    <source>
        <dbReference type="ARBA" id="ARBA00012353"/>
    </source>
</evidence>
<dbReference type="Gene3D" id="3.30.413.10">
    <property type="entry name" value="Sulfite Reductase Hemoprotein, domain 1"/>
    <property type="match status" value="1"/>
</dbReference>
<dbReference type="InterPro" id="IPR041575">
    <property type="entry name" value="Rubredoxin_C"/>
</dbReference>
<dbReference type="CDD" id="cd19944">
    <property type="entry name" value="NirB_Fer2_BFD-like_2"/>
    <property type="match status" value="1"/>
</dbReference>
<evidence type="ECO:0000256" key="16">
    <source>
        <dbReference type="ARBA" id="ARBA00023063"/>
    </source>
</evidence>
<dbReference type="GO" id="GO:0098809">
    <property type="term" value="F:nitrite reductase activity"/>
    <property type="evidence" value="ECO:0007669"/>
    <property type="project" value="InterPro"/>
</dbReference>
<dbReference type="RefSeq" id="WP_067432278.1">
    <property type="nucleotide sequence ID" value="NZ_CP016438.1"/>
</dbReference>
<dbReference type="Gene3D" id="1.10.10.1100">
    <property type="entry name" value="BFD-like [2Fe-2S]-binding domain"/>
    <property type="match status" value="1"/>
</dbReference>
<evidence type="ECO:0000256" key="12">
    <source>
        <dbReference type="ARBA" id="ARBA00022827"/>
    </source>
</evidence>
<dbReference type="GO" id="GO:0051537">
    <property type="term" value="F:2 iron, 2 sulfur cluster binding"/>
    <property type="evidence" value="ECO:0007669"/>
    <property type="project" value="UniProtKB-KW"/>
</dbReference>
<feature type="binding site" evidence="20">
    <location>
        <position position="702"/>
    </location>
    <ligand>
        <name>[4Fe-4S] cluster</name>
        <dbReference type="ChEBI" id="CHEBI:49883"/>
    </ligand>
</feature>
<comment type="pathway">
    <text evidence="3">Nitrogen metabolism; nitrate reduction (assimilation).</text>
</comment>
<dbReference type="FunFam" id="3.50.50.60:FF:000033">
    <property type="entry name" value="Nitrite reductase [NAD(P)H], large subunit"/>
    <property type="match status" value="1"/>
</dbReference>
<dbReference type="KEGG" id="sls:SLINC_2869"/>
<evidence type="ECO:0000259" key="23">
    <source>
        <dbReference type="Pfam" id="PF04324"/>
    </source>
</evidence>
<dbReference type="SUPFAM" id="SSF56014">
    <property type="entry name" value="Nitrite and sulphite reductase 4Fe-4S domain-like"/>
    <property type="match status" value="1"/>
</dbReference>
<dbReference type="STRING" id="1915.SLINC_2869"/>
<feature type="binding site" evidence="20">
    <location>
        <position position="668"/>
    </location>
    <ligand>
        <name>[4Fe-4S] cluster</name>
        <dbReference type="ChEBI" id="CHEBI:49883"/>
    </ligand>
</feature>
<dbReference type="PANTHER" id="PTHR43809">
    <property type="entry name" value="NITRITE REDUCTASE (NADH) LARGE SUBUNIT"/>
    <property type="match status" value="1"/>
</dbReference>